<dbReference type="Proteomes" id="UP000429980">
    <property type="component" value="Unassembled WGS sequence"/>
</dbReference>
<reference evidence="1 2" key="1">
    <citation type="submission" date="2019-06" db="EMBL/GenBank/DDBJ databases">
        <title>Genome sequence analysis of &gt;100 Bacillus licheniformis strains suggests intrinsic resistance to this species.</title>
        <authorList>
            <person name="Wels M."/>
            <person name="Siezen R.J."/>
            <person name="Johansen E."/>
            <person name="Stuer-Lauridsen B."/>
            <person name="Bjerre K."/>
            <person name="Nielsen B.K.K."/>
        </authorList>
    </citation>
    <scope>NUCLEOTIDE SEQUENCE [LARGE SCALE GENOMIC DNA]</scope>
    <source>
        <strain evidence="1 2">BAC-15381</strain>
    </source>
</reference>
<evidence type="ECO:0000313" key="1">
    <source>
        <dbReference type="EMBL" id="TWL41064.1"/>
    </source>
</evidence>
<evidence type="ECO:0000313" key="2">
    <source>
        <dbReference type="Proteomes" id="UP000429980"/>
    </source>
</evidence>
<comment type="caution">
    <text evidence="1">The sequence shown here is derived from an EMBL/GenBank/DDBJ whole genome shotgun (WGS) entry which is preliminary data.</text>
</comment>
<name>A0ABY3FZ44_9BACI</name>
<protein>
    <submittedName>
        <fullName evidence="1">Uncharacterized protein</fullName>
    </submittedName>
</protein>
<dbReference type="EMBL" id="NILF01000024">
    <property type="protein sequence ID" value="TWL41064.1"/>
    <property type="molecule type" value="Genomic_DNA"/>
</dbReference>
<proteinExistence type="predicted"/>
<sequence length="50" mass="5952">MMSESMKRGVTRCSLQIMMPVKWRKVFGGTAAIYRLQRRPFIFETAEKQR</sequence>
<keyword evidence="2" id="KW-1185">Reference proteome</keyword>
<organism evidence="1 2">
    <name type="scientific">Bacillus paralicheniformis</name>
    <dbReference type="NCBI Taxonomy" id="1648923"/>
    <lineage>
        <taxon>Bacteria</taxon>
        <taxon>Bacillati</taxon>
        <taxon>Bacillota</taxon>
        <taxon>Bacilli</taxon>
        <taxon>Bacillales</taxon>
        <taxon>Bacillaceae</taxon>
        <taxon>Bacillus</taxon>
    </lineage>
</organism>
<accession>A0ABY3FZ44</accession>
<gene>
    <name evidence="1" type="ORF">CHCC15381_1602</name>
</gene>